<evidence type="ECO:0000313" key="4">
    <source>
        <dbReference type="EMBL" id="GLQ69498.1"/>
    </source>
</evidence>
<dbReference type="EMBL" id="BSNW01000033">
    <property type="protein sequence ID" value="GLQ69498.1"/>
    <property type="molecule type" value="Genomic_DNA"/>
</dbReference>
<evidence type="ECO:0000313" key="5">
    <source>
        <dbReference type="Proteomes" id="UP001156672"/>
    </source>
</evidence>
<organism evidence="4 5">
    <name type="scientific">Gluconobacter albidus</name>
    <dbReference type="NCBI Taxonomy" id="318683"/>
    <lineage>
        <taxon>Bacteria</taxon>
        <taxon>Pseudomonadati</taxon>
        <taxon>Pseudomonadota</taxon>
        <taxon>Alphaproteobacteria</taxon>
        <taxon>Acetobacterales</taxon>
        <taxon>Acetobacteraceae</taxon>
        <taxon>Gluconobacter</taxon>
    </lineage>
</organism>
<keyword evidence="2" id="KW-0472">Membrane</keyword>
<proteinExistence type="predicted"/>
<sequence>MADLMGSYIPDLVLKIDNGELIQLLNHLPNVPAHQTFWEKFFDTPVAVVAACSAVVTVFVSVGTLGVTIFNSFLTKKFTEANHDLAKQQADIAKSNHGIAKQQAEIALENKEISKRKYNLDVINKRWDLFGTYLSDYRISSSSIIGNFLHIHSEKFVEADNTMFANFFLNDSSKRIQSMENIDAFFTMAKSFTTPETTACIEKLSSDMLAFSRAYSSFNYKGFPSNVAFTKIKSLQSSVEYYIKNMDVSHDEFIKSFVQRELDGLSKID</sequence>
<evidence type="ECO:0000259" key="3">
    <source>
        <dbReference type="PROSITE" id="PS50961"/>
    </source>
</evidence>
<dbReference type="PROSITE" id="PS50961">
    <property type="entry name" value="HTH_LA"/>
    <property type="match status" value="1"/>
</dbReference>
<evidence type="ECO:0000256" key="1">
    <source>
        <dbReference type="ARBA" id="ARBA00022884"/>
    </source>
</evidence>
<dbReference type="RefSeq" id="WP_145995675.1">
    <property type="nucleotide sequence ID" value="NZ_BEWL01000038.1"/>
</dbReference>
<accession>A0ABQ5X1W2</accession>
<keyword evidence="5" id="KW-1185">Reference proteome</keyword>
<keyword evidence="1" id="KW-0694">RNA-binding</keyword>
<feature type="domain" description="HTH La-type RNA-binding" evidence="3">
    <location>
        <begin position="225"/>
        <end position="269"/>
    </location>
</feature>
<keyword evidence="2" id="KW-1133">Transmembrane helix</keyword>
<dbReference type="Proteomes" id="UP001156672">
    <property type="component" value="Unassembled WGS sequence"/>
</dbReference>
<protein>
    <recommendedName>
        <fullName evidence="3">HTH La-type RNA-binding domain-containing protein</fullName>
    </recommendedName>
</protein>
<reference evidence="5" key="1">
    <citation type="journal article" date="2019" name="Int. J. Syst. Evol. Microbiol.">
        <title>The Global Catalogue of Microorganisms (GCM) 10K type strain sequencing project: providing services to taxonomists for standard genome sequencing and annotation.</title>
        <authorList>
            <consortium name="The Broad Institute Genomics Platform"/>
            <consortium name="The Broad Institute Genome Sequencing Center for Infectious Disease"/>
            <person name="Wu L."/>
            <person name="Ma J."/>
        </authorList>
    </citation>
    <scope>NUCLEOTIDE SEQUENCE [LARGE SCALE GENOMIC DNA]</scope>
    <source>
        <strain evidence="5">NBRC 3250</strain>
    </source>
</reference>
<keyword evidence="2" id="KW-0812">Transmembrane</keyword>
<comment type="caution">
    <text evidence="4">The sequence shown here is derived from an EMBL/GenBank/DDBJ whole genome shotgun (WGS) entry which is preliminary data.</text>
</comment>
<evidence type="ECO:0000256" key="2">
    <source>
        <dbReference type="SAM" id="Phobius"/>
    </source>
</evidence>
<dbReference type="InterPro" id="IPR006630">
    <property type="entry name" value="La_HTH"/>
</dbReference>
<name>A0ABQ5X1W2_9PROT</name>
<feature type="transmembrane region" description="Helical" evidence="2">
    <location>
        <begin position="46"/>
        <end position="70"/>
    </location>
</feature>
<gene>
    <name evidence="4" type="ORF">GCM10007866_19500</name>
</gene>